<keyword evidence="1" id="KW-0472">Membrane</keyword>
<organism evidence="2 3">
    <name type="scientific">Pectinatus cerevisiiphilus</name>
    <dbReference type="NCBI Taxonomy" id="86956"/>
    <lineage>
        <taxon>Bacteria</taxon>
        <taxon>Bacillati</taxon>
        <taxon>Bacillota</taxon>
        <taxon>Negativicutes</taxon>
        <taxon>Selenomonadales</taxon>
        <taxon>Selenomonadaceae</taxon>
        <taxon>Pectinatus</taxon>
    </lineage>
</organism>
<keyword evidence="1" id="KW-1133">Transmembrane helix</keyword>
<dbReference type="EMBL" id="SMAA01000002">
    <property type="protein sequence ID" value="TCS81411.1"/>
    <property type="molecule type" value="Genomic_DNA"/>
</dbReference>
<feature type="transmembrane region" description="Helical" evidence="1">
    <location>
        <begin position="113"/>
        <end position="143"/>
    </location>
</feature>
<proteinExistence type="predicted"/>
<dbReference type="AlphaFoldDB" id="A0A4R3KFI6"/>
<reference evidence="2 3" key="1">
    <citation type="submission" date="2019-03" db="EMBL/GenBank/DDBJ databases">
        <title>Genomic Encyclopedia of Type Strains, Phase IV (KMG-IV): sequencing the most valuable type-strain genomes for metagenomic binning, comparative biology and taxonomic classification.</title>
        <authorList>
            <person name="Goeker M."/>
        </authorList>
    </citation>
    <scope>NUCLEOTIDE SEQUENCE [LARGE SCALE GENOMIC DNA]</scope>
    <source>
        <strain evidence="2 3">DSM 20467</strain>
    </source>
</reference>
<name>A0A4R3KFI6_9FIRM</name>
<accession>A0A4R3KFI6</accession>
<comment type="caution">
    <text evidence="2">The sequence shown here is derived from an EMBL/GenBank/DDBJ whole genome shotgun (WGS) entry which is preliminary data.</text>
</comment>
<dbReference type="Proteomes" id="UP000295188">
    <property type="component" value="Unassembled WGS sequence"/>
</dbReference>
<dbReference type="RefSeq" id="WP_132547278.1">
    <property type="nucleotide sequence ID" value="NZ_SMAA01000002.1"/>
</dbReference>
<keyword evidence="3" id="KW-1185">Reference proteome</keyword>
<gene>
    <name evidence="2" type="ORF">EDC37_102112</name>
</gene>
<evidence type="ECO:0000256" key="1">
    <source>
        <dbReference type="SAM" id="Phobius"/>
    </source>
</evidence>
<sequence>MNATKCAACNREINMNSKFCPYCGANQTGVSNKTVIPSPTNTDVQESFEFVKLKKWLGVTRYGKSVTQIELNGNIMNIYQYQILDPFIKYGKKNWQIPISDIQDIFSEKKVNIIGIVMVILLIFFSRSDFRILLAIILVVPFLRSRKVSIRTGNTVIPFNVDLKDDSFKKFVEMLRYKNRNFKLNEMA</sequence>
<keyword evidence="1" id="KW-0812">Transmembrane</keyword>
<evidence type="ECO:0000313" key="3">
    <source>
        <dbReference type="Proteomes" id="UP000295188"/>
    </source>
</evidence>
<evidence type="ECO:0000313" key="2">
    <source>
        <dbReference type="EMBL" id="TCS81411.1"/>
    </source>
</evidence>
<dbReference type="OrthoDB" id="2297197at2"/>
<protein>
    <submittedName>
        <fullName evidence="2">Zinc ribbon protein</fullName>
    </submittedName>
</protein>